<feature type="region of interest" description="Disordered" evidence="4">
    <location>
        <begin position="40"/>
        <end position="81"/>
    </location>
</feature>
<dbReference type="PANTHER" id="PTHR30097">
    <property type="entry name" value="CATION EFFLUX SYSTEM PROTEIN CUSB"/>
    <property type="match status" value="1"/>
</dbReference>
<organism evidence="11 12">
    <name type="scientific">Methylomonas methanica</name>
    <dbReference type="NCBI Taxonomy" id="421"/>
    <lineage>
        <taxon>Bacteria</taxon>
        <taxon>Pseudomonadati</taxon>
        <taxon>Pseudomonadota</taxon>
        <taxon>Gammaproteobacteria</taxon>
        <taxon>Methylococcales</taxon>
        <taxon>Methylococcaceae</taxon>
        <taxon>Methylomonas</taxon>
    </lineage>
</organism>
<gene>
    <name evidence="11" type="ORF">A1332_16705</name>
</gene>
<dbReference type="FunFam" id="2.40.30.170:FF:000010">
    <property type="entry name" value="Efflux RND transporter periplasmic adaptor subunit"/>
    <property type="match status" value="1"/>
</dbReference>
<comment type="similarity">
    <text evidence="1">Belongs to the membrane fusion protein (MFP) (TC 8.A.1) family.</text>
</comment>
<proteinExistence type="inferred from homology"/>
<dbReference type="InterPro" id="IPR058649">
    <property type="entry name" value="CzcB_C"/>
</dbReference>
<evidence type="ECO:0000256" key="1">
    <source>
        <dbReference type="ARBA" id="ARBA00009477"/>
    </source>
</evidence>
<reference evidence="11 12" key="1">
    <citation type="submission" date="2016-03" db="EMBL/GenBank/DDBJ databases">
        <authorList>
            <person name="Ploux O."/>
        </authorList>
    </citation>
    <scope>NUCLEOTIDE SEQUENCE [LARGE SCALE GENOMIC DNA]</scope>
    <source>
        <strain evidence="11 12">R-45363</strain>
    </source>
</reference>
<dbReference type="AlphaFoldDB" id="A0A177M8Q3"/>
<sequence length="520" mass="56101">MRGISVNNISKNQLIAIAAIILLGLLLSVFILSIDKSMPEGEEHGEESHAAAKVDSAEGDDDHGHADEAKQAQGPHGGDVYSDGDFKLEIVLSEEGGEPRFRVYPFNQDKPLQPVADQLSVQLKRPSGEQQRIEFEPEKAYWQSIQAIDEPHVFEANVTARHDGQTLQFAFSKEEGKVALTDQQIAETGISIQTAGAAHIISSVTLPGEIRFNEDKTSHVVPRLAGVVESISANLGQQVKKGQIIAVIASTVLSEQRSELLSAQKRLELARSTFAREKHLWEDKISAEQDYQQARQAMQEMEIAVHNAQQKLIALGASPAASASGGALNRYEIRAPFDGMVVEKHIAMGEAVKEDASIFTITDLSSVWAEIIVSAKDLNVVQVGKQVNIKATAFDSSAIGTLSYVGALMGEQTRTATARVTLDNPQMAWRPGLFITVELPTKESEVPVAVAADAIQMIKNKPATFIRVPGGFIAQPVTTGLSDGKVTEIVTGLMPGTEYAVNGSFVIKSEQGKSSAEHSH</sequence>
<feature type="domain" description="CzcB N-terminal" evidence="8">
    <location>
        <begin position="78"/>
        <end position="169"/>
    </location>
</feature>
<feature type="transmembrane region" description="Helical" evidence="5">
    <location>
        <begin position="12"/>
        <end position="34"/>
    </location>
</feature>
<keyword evidence="5" id="KW-0812">Transmembrane</keyword>
<dbReference type="GO" id="GO:0046914">
    <property type="term" value="F:transition metal ion binding"/>
    <property type="evidence" value="ECO:0007669"/>
    <property type="project" value="TreeGrafter"/>
</dbReference>
<dbReference type="Pfam" id="PF25973">
    <property type="entry name" value="BSH_CzcB"/>
    <property type="match status" value="1"/>
</dbReference>
<feature type="coiled-coil region" evidence="3">
    <location>
        <begin position="253"/>
        <end position="311"/>
    </location>
</feature>
<dbReference type="GO" id="GO:0060003">
    <property type="term" value="P:copper ion export"/>
    <property type="evidence" value="ECO:0007669"/>
    <property type="project" value="TreeGrafter"/>
</dbReference>
<feature type="domain" description="CusB-like beta-barrel" evidence="7">
    <location>
        <begin position="366"/>
        <end position="441"/>
    </location>
</feature>
<accession>A0A177M8Q3</accession>
<dbReference type="Gene3D" id="2.40.30.170">
    <property type="match status" value="1"/>
</dbReference>
<dbReference type="InterPro" id="IPR006143">
    <property type="entry name" value="RND_pump_MFP"/>
</dbReference>
<dbReference type="SUPFAM" id="SSF111369">
    <property type="entry name" value="HlyD-like secretion proteins"/>
    <property type="match status" value="1"/>
</dbReference>
<evidence type="ECO:0000256" key="3">
    <source>
        <dbReference type="SAM" id="Coils"/>
    </source>
</evidence>
<dbReference type="Pfam" id="PF25954">
    <property type="entry name" value="Beta-barrel_RND_2"/>
    <property type="match status" value="1"/>
</dbReference>
<evidence type="ECO:0000256" key="2">
    <source>
        <dbReference type="ARBA" id="ARBA00022448"/>
    </source>
</evidence>
<dbReference type="Gene3D" id="2.40.50.100">
    <property type="match status" value="1"/>
</dbReference>
<dbReference type="Pfam" id="PF25975">
    <property type="entry name" value="CzcB_C"/>
    <property type="match status" value="1"/>
</dbReference>
<dbReference type="InterPro" id="IPR058648">
    <property type="entry name" value="HH_CzcB-like"/>
</dbReference>
<feature type="domain" description="CzcB-like barrel-sandwich hybrid" evidence="9">
    <location>
        <begin position="216"/>
        <end position="363"/>
    </location>
</feature>
<evidence type="ECO:0000313" key="11">
    <source>
        <dbReference type="EMBL" id="OAI02011.1"/>
    </source>
</evidence>
<keyword evidence="5" id="KW-0472">Membrane</keyword>
<evidence type="ECO:0000259" key="7">
    <source>
        <dbReference type="Pfam" id="PF25954"/>
    </source>
</evidence>
<evidence type="ECO:0000313" key="12">
    <source>
        <dbReference type="Proteomes" id="UP000078090"/>
    </source>
</evidence>
<evidence type="ECO:0000259" key="9">
    <source>
        <dbReference type="Pfam" id="PF25973"/>
    </source>
</evidence>
<keyword evidence="2" id="KW-0813">Transport</keyword>
<dbReference type="EMBL" id="LUUG01000086">
    <property type="protein sequence ID" value="OAI02011.1"/>
    <property type="molecule type" value="Genomic_DNA"/>
</dbReference>
<dbReference type="GO" id="GO:0030288">
    <property type="term" value="C:outer membrane-bounded periplasmic space"/>
    <property type="evidence" value="ECO:0007669"/>
    <property type="project" value="TreeGrafter"/>
</dbReference>
<dbReference type="InterPro" id="IPR058647">
    <property type="entry name" value="BSH_CzcB-like"/>
</dbReference>
<dbReference type="PANTHER" id="PTHR30097:SF4">
    <property type="entry name" value="SLR6042 PROTEIN"/>
    <property type="match status" value="1"/>
</dbReference>
<keyword evidence="3" id="KW-0175">Coiled coil</keyword>
<name>A0A177M8Q3_METMH</name>
<evidence type="ECO:0000259" key="6">
    <source>
        <dbReference type="Pfam" id="PF25893"/>
    </source>
</evidence>
<comment type="caution">
    <text evidence="11">The sequence shown here is derived from an EMBL/GenBank/DDBJ whole genome shotgun (WGS) entry which is preliminary data.</text>
</comment>
<feature type="domain" description="CzcB-like alpha-helical hairpin" evidence="6">
    <location>
        <begin position="255"/>
        <end position="314"/>
    </location>
</feature>
<dbReference type="GO" id="GO:0015679">
    <property type="term" value="P:plasma membrane copper ion transport"/>
    <property type="evidence" value="ECO:0007669"/>
    <property type="project" value="TreeGrafter"/>
</dbReference>
<dbReference type="Pfam" id="PF25893">
    <property type="entry name" value="HH_CzcB"/>
    <property type="match status" value="1"/>
</dbReference>
<evidence type="ECO:0000259" key="10">
    <source>
        <dbReference type="Pfam" id="PF25975"/>
    </source>
</evidence>
<protein>
    <submittedName>
        <fullName evidence="11">Efflux transporter periplasmic adaptor subunit</fullName>
    </submittedName>
</protein>
<dbReference type="InterPro" id="IPR058792">
    <property type="entry name" value="Beta-barrel_RND_2"/>
</dbReference>
<dbReference type="NCBIfam" id="TIGR01730">
    <property type="entry name" value="RND_mfp"/>
    <property type="match status" value="1"/>
</dbReference>
<feature type="compositionally biased region" description="Basic and acidic residues" evidence="4">
    <location>
        <begin position="40"/>
        <end position="70"/>
    </location>
</feature>
<dbReference type="InterPro" id="IPR058646">
    <property type="entry name" value="CzcB_N"/>
</dbReference>
<dbReference type="Pfam" id="PF25971">
    <property type="entry name" value="CzcB_N"/>
    <property type="match status" value="1"/>
</dbReference>
<dbReference type="GO" id="GO:0016020">
    <property type="term" value="C:membrane"/>
    <property type="evidence" value="ECO:0007669"/>
    <property type="project" value="InterPro"/>
</dbReference>
<keyword evidence="5" id="KW-1133">Transmembrane helix</keyword>
<dbReference type="InterPro" id="IPR051909">
    <property type="entry name" value="MFP_Cation_Efflux"/>
</dbReference>
<feature type="domain" description="CzcB-like C-terminal circularly permuted SH3-like" evidence="10">
    <location>
        <begin position="448"/>
        <end position="508"/>
    </location>
</feature>
<dbReference type="Gene3D" id="1.10.287.470">
    <property type="entry name" value="Helix hairpin bin"/>
    <property type="match status" value="1"/>
</dbReference>
<dbReference type="Proteomes" id="UP000078090">
    <property type="component" value="Unassembled WGS sequence"/>
</dbReference>
<dbReference type="Gene3D" id="2.40.420.20">
    <property type="match status" value="1"/>
</dbReference>
<evidence type="ECO:0000256" key="4">
    <source>
        <dbReference type="SAM" id="MobiDB-lite"/>
    </source>
</evidence>
<evidence type="ECO:0000256" key="5">
    <source>
        <dbReference type="SAM" id="Phobius"/>
    </source>
</evidence>
<evidence type="ECO:0000259" key="8">
    <source>
        <dbReference type="Pfam" id="PF25971"/>
    </source>
</evidence>
<dbReference type="GO" id="GO:0022857">
    <property type="term" value="F:transmembrane transporter activity"/>
    <property type="evidence" value="ECO:0007669"/>
    <property type="project" value="InterPro"/>
</dbReference>